<dbReference type="Pfam" id="PF07070">
    <property type="entry name" value="Spo0M"/>
    <property type="match status" value="1"/>
</dbReference>
<accession>A0A917K2Z3</accession>
<evidence type="ECO:0000313" key="1">
    <source>
        <dbReference type="EMBL" id="GGI94962.1"/>
    </source>
</evidence>
<name>A0A917K2Z3_9PSEU</name>
<dbReference type="Proteomes" id="UP000597989">
    <property type="component" value="Unassembled WGS sequence"/>
</dbReference>
<dbReference type="EMBL" id="BMMT01000012">
    <property type="protein sequence ID" value="GGI94962.1"/>
    <property type="molecule type" value="Genomic_DNA"/>
</dbReference>
<gene>
    <name evidence="1" type="ORF">GCM10011581_35150</name>
</gene>
<dbReference type="AlphaFoldDB" id="A0A917K2Z3"/>
<evidence type="ECO:0000313" key="2">
    <source>
        <dbReference type="Proteomes" id="UP000597989"/>
    </source>
</evidence>
<dbReference type="PANTHER" id="PTHR40053">
    <property type="entry name" value="SPORULATION-CONTROL PROTEIN SPO0M"/>
    <property type="match status" value="1"/>
</dbReference>
<comment type="caution">
    <text evidence="1">The sequence shown here is derived from an EMBL/GenBank/DDBJ whole genome shotgun (WGS) entry which is preliminary data.</text>
</comment>
<reference evidence="1 2" key="1">
    <citation type="journal article" date="2014" name="Int. J. Syst. Evol. Microbiol.">
        <title>Complete genome sequence of Corynebacterium casei LMG S-19264T (=DSM 44701T), isolated from a smear-ripened cheese.</title>
        <authorList>
            <consortium name="US DOE Joint Genome Institute (JGI-PGF)"/>
            <person name="Walter F."/>
            <person name="Albersmeier A."/>
            <person name="Kalinowski J."/>
            <person name="Ruckert C."/>
        </authorList>
    </citation>
    <scope>NUCLEOTIDE SEQUENCE [LARGE SCALE GENOMIC DNA]</scope>
    <source>
        <strain evidence="1 2">CGMCC 4.7206</strain>
    </source>
</reference>
<dbReference type="InterPro" id="IPR009776">
    <property type="entry name" value="Spore_0_M"/>
</dbReference>
<protein>
    <submittedName>
        <fullName evidence="1">Sporulation protein</fullName>
    </submittedName>
</protein>
<sequence>MPPEPLTAIDRQHQEKGRPMVFKKLLGVLGVGGPSVDTVLHHPHVRPGENLSGEVRITGGNQDVTIEHVALGFVTHMETEYGDHDGHAGVEFHRAVVAGRFPLREGEHKTIPFGLPVPWETPITSVYGQHLHGMTLGVRTELAIAKVADKGDLDPVSVEPLPAQERVLEAFSQLGFHFRSADLEHGRIHGVHQELPFFQEIEFFPPPAFAGRVNEVELTFVASPHGLDVILEADKRGGFFTPSQDVFGRFHVSHEEALTTDWAQQIQGWLEQVAERRTAMGGFGHHGHDHHGYGHHGHGHHDHHHSSGMGGMIAGAALGAGAGFLGGMVAGEMIEEVGELFEGDDEEF</sequence>
<proteinExistence type="predicted"/>
<organism evidence="1 2">
    <name type="scientific">Saccharopolyspora thermophila</name>
    <dbReference type="NCBI Taxonomy" id="89367"/>
    <lineage>
        <taxon>Bacteria</taxon>
        <taxon>Bacillati</taxon>
        <taxon>Actinomycetota</taxon>
        <taxon>Actinomycetes</taxon>
        <taxon>Pseudonocardiales</taxon>
        <taxon>Pseudonocardiaceae</taxon>
        <taxon>Saccharopolyspora</taxon>
    </lineage>
</organism>
<dbReference type="PANTHER" id="PTHR40053:SF1">
    <property type="entry name" value="SPORULATION-CONTROL PROTEIN SPO0M"/>
    <property type="match status" value="1"/>
</dbReference>